<organism evidence="1 2">
    <name type="scientific">Sistotremastrum suecicum HHB10207 ss-3</name>
    <dbReference type="NCBI Taxonomy" id="1314776"/>
    <lineage>
        <taxon>Eukaryota</taxon>
        <taxon>Fungi</taxon>
        <taxon>Dikarya</taxon>
        <taxon>Basidiomycota</taxon>
        <taxon>Agaricomycotina</taxon>
        <taxon>Agaricomycetes</taxon>
        <taxon>Sistotremastrales</taxon>
        <taxon>Sistotremastraceae</taxon>
        <taxon>Sistotremastrum</taxon>
    </lineage>
</organism>
<proteinExistence type="predicted"/>
<reference evidence="1 2" key="1">
    <citation type="journal article" date="2016" name="Mol. Biol. Evol.">
        <title>Comparative Genomics of Early-Diverging Mushroom-Forming Fungi Provides Insights into the Origins of Lignocellulose Decay Capabilities.</title>
        <authorList>
            <person name="Nagy L.G."/>
            <person name="Riley R."/>
            <person name="Tritt A."/>
            <person name="Adam C."/>
            <person name="Daum C."/>
            <person name="Floudas D."/>
            <person name="Sun H."/>
            <person name="Yadav J.S."/>
            <person name="Pangilinan J."/>
            <person name="Larsson K.H."/>
            <person name="Matsuura K."/>
            <person name="Barry K."/>
            <person name="Labutti K."/>
            <person name="Kuo R."/>
            <person name="Ohm R.A."/>
            <person name="Bhattacharya S.S."/>
            <person name="Shirouzu T."/>
            <person name="Yoshinaga Y."/>
            <person name="Martin F.M."/>
            <person name="Grigoriev I.V."/>
            <person name="Hibbett D.S."/>
        </authorList>
    </citation>
    <scope>NUCLEOTIDE SEQUENCE [LARGE SCALE GENOMIC DNA]</scope>
    <source>
        <strain evidence="1 2">HHB10207 ss-3</strain>
    </source>
</reference>
<keyword evidence="2" id="KW-1185">Reference proteome</keyword>
<dbReference type="Proteomes" id="UP000076798">
    <property type="component" value="Unassembled WGS sequence"/>
</dbReference>
<name>A0A166F154_9AGAM</name>
<accession>A0A166F154</accession>
<sequence>MASGSKLGVHRVGVPSRTFCLEACRDLRRIATPQPRYQVRTSSYSRCDTHSPMNSGESNYIMGSLFSGVVYLNDRAILPTLCRHMHLGFPQACASNWSAIVSIRSGNATIRWDAHTADRARAPPSSPARLSSSILICGATSLLIIFQMNGLLSS</sequence>
<dbReference type="AlphaFoldDB" id="A0A166F154"/>
<evidence type="ECO:0000313" key="1">
    <source>
        <dbReference type="EMBL" id="KZT40164.1"/>
    </source>
</evidence>
<gene>
    <name evidence="1" type="ORF">SISSUDRAFT_540242</name>
</gene>
<dbReference type="EMBL" id="KV428036">
    <property type="protein sequence ID" value="KZT40164.1"/>
    <property type="molecule type" value="Genomic_DNA"/>
</dbReference>
<protein>
    <submittedName>
        <fullName evidence="1">Uncharacterized protein</fullName>
    </submittedName>
</protein>
<evidence type="ECO:0000313" key="2">
    <source>
        <dbReference type="Proteomes" id="UP000076798"/>
    </source>
</evidence>